<dbReference type="Proteomes" id="UP000276260">
    <property type="component" value="Unassembled WGS sequence"/>
</dbReference>
<evidence type="ECO:0000313" key="3">
    <source>
        <dbReference type="Proteomes" id="UP000276260"/>
    </source>
</evidence>
<feature type="transmembrane region" description="Helical" evidence="1">
    <location>
        <begin position="78"/>
        <end position="97"/>
    </location>
</feature>
<dbReference type="RefSeq" id="WP_046520160.1">
    <property type="nucleotide sequence ID" value="NZ_LAVS01000026.1"/>
</dbReference>
<evidence type="ECO:0000256" key="1">
    <source>
        <dbReference type="SAM" id="Phobius"/>
    </source>
</evidence>
<sequence>MAIISCPRCAKKISDKSQSCQHCQLDLTGMSAEKKHHLAVQSLDKKIQGALNQSMLALILFLAGFCFLYFWALEPDGYEAIVSKGMIAIGFLWYIYARARLIYLKRKN</sequence>
<dbReference type="AlphaFoldDB" id="A0A3P3QP73"/>
<accession>A0A3P3QP73</accession>
<evidence type="ECO:0000313" key="2">
    <source>
        <dbReference type="EMBL" id="RRJ22805.1"/>
    </source>
</evidence>
<keyword evidence="1" id="KW-0472">Membrane</keyword>
<proteinExistence type="predicted"/>
<feature type="transmembrane region" description="Helical" evidence="1">
    <location>
        <begin position="55"/>
        <end position="72"/>
    </location>
</feature>
<keyword evidence="1" id="KW-1133">Transmembrane helix</keyword>
<protein>
    <submittedName>
        <fullName evidence="2">Zinc ribbon domain-containing protein</fullName>
    </submittedName>
</protein>
<organism evidence="2 3">
    <name type="scientific">Rheinheimera mesophila</name>
    <dbReference type="NCBI Taxonomy" id="1547515"/>
    <lineage>
        <taxon>Bacteria</taxon>
        <taxon>Pseudomonadati</taxon>
        <taxon>Pseudomonadota</taxon>
        <taxon>Gammaproteobacteria</taxon>
        <taxon>Chromatiales</taxon>
        <taxon>Chromatiaceae</taxon>
        <taxon>Rheinheimera</taxon>
    </lineage>
</organism>
<name>A0A3P3QP73_9GAMM</name>
<reference evidence="2 3" key="1">
    <citation type="submission" date="2018-11" db="EMBL/GenBank/DDBJ databases">
        <title>Draft genome analysis of Rheinheimera mesophila isolated from an industrial waste site.</title>
        <authorList>
            <person name="Yu Q."/>
            <person name="Qi Y."/>
            <person name="Zhang H."/>
            <person name="Lu Y."/>
            <person name="Pu J."/>
        </authorList>
    </citation>
    <scope>NUCLEOTIDE SEQUENCE [LARGE SCALE GENOMIC DNA]</scope>
    <source>
        <strain evidence="2 3">IITR13</strain>
    </source>
</reference>
<dbReference type="EMBL" id="RRCF01000001">
    <property type="protein sequence ID" value="RRJ22805.1"/>
    <property type="molecule type" value="Genomic_DNA"/>
</dbReference>
<gene>
    <name evidence="2" type="ORF">EIK76_01610</name>
</gene>
<comment type="caution">
    <text evidence="2">The sequence shown here is derived from an EMBL/GenBank/DDBJ whole genome shotgun (WGS) entry which is preliminary data.</text>
</comment>
<keyword evidence="1" id="KW-0812">Transmembrane</keyword>
<dbReference type="OrthoDB" id="8685152at2"/>
<keyword evidence="3" id="KW-1185">Reference proteome</keyword>